<dbReference type="EMBL" id="OX596092">
    <property type="protein sequence ID" value="CAI9712696.1"/>
    <property type="molecule type" value="Genomic_DNA"/>
</dbReference>
<protein>
    <submittedName>
        <fullName evidence="1">Uncharacterized protein</fullName>
    </submittedName>
</protein>
<gene>
    <name evidence="1" type="ORF">MRATA1EN3_LOCUS23909</name>
</gene>
<accession>A0ACB0FL27</accession>
<evidence type="ECO:0000313" key="1">
    <source>
        <dbReference type="EMBL" id="CAI9712696.1"/>
    </source>
</evidence>
<dbReference type="Proteomes" id="UP001162501">
    <property type="component" value="Chromosome 8"/>
</dbReference>
<reference evidence="1" key="1">
    <citation type="submission" date="2023-05" db="EMBL/GenBank/DDBJ databases">
        <authorList>
            <consortium name="ELIXIR-Norway"/>
        </authorList>
    </citation>
    <scope>NUCLEOTIDE SEQUENCE</scope>
</reference>
<sequence>MPSRSDQTDTRNTWGSEHHGRPPPPRTHAPSPPSLGPLGSEPPSTCFPEDSVSSQVSHEASWRETLTTAQHGDWVYVTELFHLSVVRQQSFTQKRQRLWRASLSPPHGGGPGTKLGARCVGSLALRQPVPGTGLGSKEYGPVPGLLTGATGPSEDRALRIWGETEARLKVGAGPAWRKCLPGRRPGRVPGQEAGTSVNRSSVPATTSGLGERRRLPARFPANVGPDNGPLCPVWAGCQGARPWPGALAPASTRARRPENPADKEERPLPETITAKEIRAQSSREPLHGARGQLNARHMWLLGGQQVCHSLHGPGLRETRAGSSTEGLRRDAPGCSFSS</sequence>
<proteinExistence type="predicted"/>
<organism evidence="1 2">
    <name type="scientific">Rangifer tarandus platyrhynchus</name>
    <name type="common">Svalbard reindeer</name>
    <dbReference type="NCBI Taxonomy" id="3082113"/>
    <lineage>
        <taxon>Eukaryota</taxon>
        <taxon>Metazoa</taxon>
        <taxon>Chordata</taxon>
        <taxon>Craniata</taxon>
        <taxon>Vertebrata</taxon>
        <taxon>Euteleostomi</taxon>
        <taxon>Mammalia</taxon>
        <taxon>Eutheria</taxon>
        <taxon>Laurasiatheria</taxon>
        <taxon>Artiodactyla</taxon>
        <taxon>Ruminantia</taxon>
        <taxon>Pecora</taxon>
        <taxon>Cervidae</taxon>
        <taxon>Odocoileinae</taxon>
        <taxon>Rangifer</taxon>
    </lineage>
</organism>
<name>A0ACB0FL27_RANTA</name>
<evidence type="ECO:0000313" key="2">
    <source>
        <dbReference type="Proteomes" id="UP001162501"/>
    </source>
</evidence>